<sequence length="120" mass="12871">MTEHLTVGALIRHHAADTPDKPMVVDPKERIAYGDLDEKTRAMASGLVAAGVGKGSRVGLLMPNGTDWVLTALAVTRIGAILVPLSTMLTPTELEAQLRTASVQFRHGRRVPRARLPRGA</sequence>
<dbReference type="Gene3D" id="3.40.50.980">
    <property type="match status" value="1"/>
</dbReference>
<reference evidence="2 3" key="1">
    <citation type="journal article" date="2013" name="Genome Announc.">
        <title>Draft genome sequence of MKD8, a conjugal recipient Mycobacterium smegmatis strain.</title>
        <authorList>
            <person name="Gray T.A."/>
            <person name="Palumbo M.J."/>
            <person name="Derbyshire K.M."/>
        </authorList>
    </citation>
    <scope>NUCLEOTIDE SEQUENCE [LARGE SCALE GENOMIC DNA]</scope>
    <source>
        <strain evidence="2 3">MKD8</strain>
    </source>
</reference>
<name>A0A2U9PN37_MYCSE</name>
<organism evidence="2 3">
    <name type="scientific">Mycolicibacterium smegmatis (strain MKD8)</name>
    <name type="common">Mycobacterium smegmatis</name>
    <dbReference type="NCBI Taxonomy" id="1214915"/>
    <lineage>
        <taxon>Bacteria</taxon>
        <taxon>Bacillati</taxon>
        <taxon>Actinomycetota</taxon>
        <taxon>Actinomycetes</taxon>
        <taxon>Mycobacteriales</taxon>
        <taxon>Mycobacteriaceae</taxon>
        <taxon>Mycolicibacterium</taxon>
    </lineage>
</organism>
<evidence type="ECO:0000313" key="2">
    <source>
        <dbReference type="EMBL" id="AWT53182.1"/>
    </source>
</evidence>
<protein>
    <submittedName>
        <fullName evidence="2">AMP-binding enzyme</fullName>
    </submittedName>
</protein>
<feature type="domain" description="AMP-dependent synthetase/ligase" evidence="1">
    <location>
        <begin position="12"/>
        <end position="104"/>
    </location>
</feature>
<dbReference type="PANTHER" id="PTHR43767:SF1">
    <property type="entry name" value="NONRIBOSOMAL PEPTIDE SYNTHASE PES1 (EUROFUNG)-RELATED"/>
    <property type="match status" value="1"/>
</dbReference>
<dbReference type="PANTHER" id="PTHR43767">
    <property type="entry name" value="LONG-CHAIN-FATTY-ACID--COA LIGASE"/>
    <property type="match status" value="1"/>
</dbReference>
<dbReference type="AlphaFoldDB" id="A0A2U9PN37"/>
<dbReference type="Pfam" id="PF00501">
    <property type="entry name" value="AMP-binding"/>
    <property type="match status" value="1"/>
</dbReference>
<dbReference type="InterPro" id="IPR050237">
    <property type="entry name" value="ATP-dep_AMP-bd_enzyme"/>
</dbReference>
<proteinExistence type="predicted"/>
<dbReference type="InterPro" id="IPR000873">
    <property type="entry name" value="AMP-dep_synth/lig_dom"/>
</dbReference>
<evidence type="ECO:0000259" key="1">
    <source>
        <dbReference type="Pfam" id="PF00501"/>
    </source>
</evidence>
<dbReference type="Proteomes" id="UP000011200">
    <property type="component" value="Chromosome"/>
</dbReference>
<evidence type="ECO:0000313" key="3">
    <source>
        <dbReference type="Proteomes" id="UP000011200"/>
    </source>
</evidence>
<accession>A0A2U9PN37</accession>
<reference evidence="3" key="2">
    <citation type="submission" date="2018-03" db="EMBL/GenBank/DDBJ databases">
        <authorList>
            <person name="Derbyshire K."/>
            <person name="Gray T.A."/>
            <person name="Champion M."/>
        </authorList>
    </citation>
    <scope>NUCLEOTIDE SEQUENCE [LARGE SCALE GENOMIC DNA]</scope>
    <source>
        <strain evidence="3">MKD8</strain>
    </source>
</reference>
<dbReference type="EMBL" id="CP027541">
    <property type="protein sequence ID" value="AWT53182.1"/>
    <property type="molecule type" value="Genomic_DNA"/>
</dbReference>
<dbReference type="SUPFAM" id="SSF56801">
    <property type="entry name" value="Acetyl-CoA synthetase-like"/>
    <property type="match status" value="1"/>
</dbReference>
<gene>
    <name evidence="2" type="ORF">D806_022010</name>
</gene>